<dbReference type="AlphaFoldDB" id="A0A2W2BQ03"/>
<dbReference type="InterPro" id="IPR011010">
    <property type="entry name" value="DNA_brk_join_enz"/>
</dbReference>
<dbReference type="GO" id="GO:0015074">
    <property type="term" value="P:DNA integration"/>
    <property type="evidence" value="ECO:0007669"/>
    <property type="project" value="InterPro"/>
</dbReference>
<dbReference type="GO" id="GO:0003677">
    <property type="term" value="F:DNA binding"/>
    <property type="evidence" value="ECO:0007669"/>
    <property type="project" value="InterPro"/>
</dbReference>
<comment type="caution">
    <text evidence="3">The sequence shown here is derived from an EMBL/GenBank/DDBJ whole genome shotgun (WGS) entry which is preliminary data.</text>
</comment>
<dbReference type="InterPro" id="IPR013762">
    <property type="entry name" value="Integrase-like_cat_sf"/>
</dbReference>
<dbReference type="Gene3D" id="1.10.443.10">
    <property type="entry name" value="Intergrase catalytic core"/>
    <property type="match status" value="1"/>
</dbReference>
<sequence length="567" mass="61957">MPLHPMSLADVIAAVPVIPGISARTKANLASAVRCFCKVTGLDPRTTAAGDLGVLQERLASAHPARHGVTPHRWGVIRSQVLRALALTGAAKPLQTASTRLSSGWEELIAGLPKIRHRLALSRLARYCTQQGTEPGDVTQDSFDAFREALMASSLVRNPHRVCREAASAWNQIPPGPPGRHPVVQVIVPPTGTAKAPGRHPLAAFPASLREDLEAFQRWCATADPLDERARPKALRAQTVISYTSNLHSAADAAVRSGVPITDLAGLAVLTRPDVYLAILRQMLADAGKVATANLHGVATVVVILAQGWLGQSPDEIAALKALKAKLPKLRPGMTSKNRDLLAAFDDKAFLGRFLRLGDELWKEALSDRLPASQRLVRAQLALLIGILQITPLRRKNMCALVFDRHITWPNGPRAEALIHVPVTEHKTDRDYLGELPVALSRRLHHYRTKLAPELTGTTPSQLFVRADGQPKKQESVANRLELVLEKRLGRRMSMHQFRHVCGKLLLDANPGAFEAAAQLLGHSGTKNVVKFYAGTDTRRASRWHAALVERLRDEARKRGPGRPKER</sequence>
<gene>
    <name evidence="3" type="ORF">DK847_00115</name>
</gene>
<dbReference type="RefSeq" id="WP_111195597.1">
    <property type="nucleotide sequence ID" value="NZ_QKVK01000001.1"/>
</dbReference>
<name>A0A2W2BQ03_9HYPH</name>
<dbReference type="Proteomes" id="UP000248795">
    <property type="component" value="Unassembled WGS sequence"/>
</dbReference>
<keyword evidence="4" id="KW-1185">Reference proteome</keyword>
<evidence type="ECO:0000313" key="3">
    <source>
        <dbReference type="EMBL" id="PZF78269.1"/>
    </source>
</evidence>
<protein>
    <recommendedName>
        <fullName evidence="2">Tyr recombinase domain-containing protein</fullName>
    </recommendedName>
</protein>
<reference evidence="4" key="1">
    <citation type="submission" date="2018-06" db="EMBL/GenBank/DDBJ databases">
        <title>Aestuariibacter litoralis strain KCTC 52945T.</title>
        <authorList>
            <person name="Li X."/>
            <person name="Salam N."/>
            <person name="Li J.-L."/>
            <person name="Chen Y.-M."/>
            <person name="Yang Z.-W."/>
            <person name="Zhang L.-Y."/>
            <person name="Han M.-X."/>
            <person name="Xiao M."/>
            <person name="Li W.-J."/>
        </authorList>
    </citation>
    <scope>NUCLEOTIDE SEQUENCE [LARGE SCALE GENOMIC DNA]</scope>
    <source>
        <strain evidence="4">KCTC 52945</strain>
    </source>
</reference>
<dbReference type="SUPFAM" id="SSF56349">
    <property type="entry name" value="DNA breaking-rejoining enzymes"/>
    <property type="match status" value="1"/>
</dbReference>
<evidence type="ECO:0000313" key="4">
    <source>
        <dbReference type="Proteomes" id="UP000248795"/>
    </source>
</evidence>
<keyword evidence="1" id="KW-0233">DNA recombination</keyword>
<dbReference type="GO" id="GO:0006310">
    <property type="term" value="P:DNA recombination"/>
    <property type="evidence" value="ECO:0007669"/>
    <property type="project" value="UniProtKB-KW"/>
</dbReference>
<proteinExistence type="predicted"/>
<feature type="domain" description="Tyr recombinase" evidence="2">
    <location>
        <begin position="353"/>
        <end position="546"/>
    </location>
</feature>
<evidence type="ECO:0000259" key="2">
    <source>
        <dbReference type="PROSITE" id="PS51898"/>
    </source>
</evidence>
<dbReference type="EMBL" id="QKVK01000001">
    <property type="protein sequence ID" value="PZF78269.1"/>
    <property type="molecule type" value="Genomic_DNA"/>
</dbReference>
<dbReference type="InterPro" id="IPR002104">
    <property type="entry name" value="Integrase_catalytic"/>
</dbReference>
<evidence type="ECO:0000256" key="1">
    <source>
        <dbReference type="ARBA" id="ARBA00023172"/>
    </source>
</evidence>
<accession>A0A2W2BQ03</accession>
<organism evidence="3 4">
    <name type="scientific">Aestuariivirga litoralis</name>
    <dbReference type="NCBI Taxonomy" id="2650924"/>
    <lineage>
        <taxon>Bacteria</taxon>
        <taxon>Pseudomonadati</taxon>
        <taxon>Pseudomonadota</taxon>
        <taxon>Alphaproteobacteria</taxon>
        <taxon>Hyphomicrobiales</taxon>
        <taxon>Aestuariivirgaceae</taxon>
        <taxon>Aestuariivirga</taxon>
    </lineage>
</organism>
<dbReference type="PROSITE" id="PS51898">
    <property type="entry name" value="TYR_RECOMBINASE"/>
    <property type="match status" value="1"/>
</dbReference>